<name>A0AAW2M5U4_9LAMI</name>
<dbReference type="Pfam" id="PF07646">
    <property type="entry name" value="Kelch_2"/>
    <property type="match status" value="1"/>
</dbReference>
<dbReference type="InterPro" id="IPR011043">
    <property type="entry name" value="Gal_Oxase/kelch_b-propeller"/>
</dbReference>
<accession>A0AAW2M5U4</accession>
<evidence type="ECO:0000256" key="6">
    <source>
        <dbReference type="ARBA" id="ARBA00023242"/>
    </source>
</evidence>
<keyword evidence="2" id="KW-0285">Flavoprotein</keyword>
<dbReference type="AlphaFoldDB" id="A0AAW2M5U4"/>
<evidence type="ECO:0000256" key="3">
    <source>
        <dbReference type="ARBA" id="ARBA00022643"/>
    </source>
</evidence>
<dbReference type="InterPro" id="IPR011498">
    <property type="entry name" value="Kelch_2"/>
</dbReference>
<reference evidence="7" key="2">
    <citation type="journal article" date="2024" name="Plant">
        <title>Genomic evolution and insights into agronomic trait innovations of Sesamum species.</title>
        <authorList>
            <person name="Miao H."/>
            <person name="Wang L."/>
            <person name="Qu L."/>
            <person name="Liu H."/>
            <person name="Sun Y."/>
            <person name="Le M."/>
            <person name="Wang Q."/>
            <person name="Wei S."/>
            <person name="Zheng Y."/>
            <person name="Lin W."/>
            <person name="Duan Y."/>
            <person name="Cao H."/>
            <person name="Xiong S."/>
            <person name="Wang X."/>
            <person name="Wei L."/>
            <person name="Li C."/>
            <person name="Ma Q."/>
            <person name="Ju M."/>
            <person name="Zhao R."/>
            <person name="Li G."/>
            <person name="Mu C."/>
            <person name="Tian Q."/>
            <person name="Mei H."/>
            <person name="Zhang T."/>
            <person name="Gao T."/>
            <person name="Zhang H."/>
        </authorList>
    </citation>
    <scope>NUCLEOTIDE SEQUENCE</scope>
    <source>
        <strain evidence="7">G01</strain>
    </source>
</reference>
<dbReference type="PANTHER" id="PTHR46175:SF2">
    <property type="entry name" value="ADAGIO PROTEIN 3"/>
    <property type="match status" value="1"/>
</dbReference>
<dbReference type="InterPro" id="IPR015915">
    <property type="entry name" value="Kelch-typ_b-propeller"/>
</dbReference>
<gene>
    <name evidence="7" type="ORF">Sangu_1761400</name>
</gene>
<evidence type="ECO:0000256" key="2">
    <source>
        <dbReference type="ARBA" id="ARBA00022630"/>
    </source>
</evidence>
<keyword evidence="4" id="KW-0677">Repeat</keyword>
<comment type="caution">
    <text evidence="7">The sequence shown here is derived from an EMBL/GenBank/DDBJ whole genome shotgun (WGS) entry which is preliminary data.</text>
</comment>
<dbReference type="EMBL" id="JACGWK010000011">
    <property type="protein sequence ID" value="KAL0326834.1"/>
    <property type="molecule type" value="Genomic_DNA"/>
</dbReference>
<reference evidence="7" key="1">
    <citation type="submission" date="2020-06" db="EMBL/GenBank/DDBJ databases">
        <authorList>
            <person name="Li T."/>
            <person name="Hu X."/>
            <person name="Zhang T."/>
            <person name="Song X."/>
            <person name="Zhang H."/>
            <person name="Dai N."/>
            <person name="Sheng W."/>
            <person name="Hou X."/>
            <person name="Wei L."/>
        </authorList>
    </citation>
    <scope>NUCLEOTIDE SEQUENCE</scope>
    <source>
        <strain evidence="7">G01</strain>
        <tissue evidence="7">Leaf</tissue>
    </source>
</reference>
<comment type="subcellular location">
    <subcellularLocation>
        <location evidence="1">Nucleus</location>
    </subcellularLocation>
</comment>
<organism evidence="7">
    <name type="scientific">Sesamum angustifolium</name>
    <dbReference type="NCBI Taxonomy" id="2727405"/>
    <lineage>
        <taxon>Eukaryota</taxon>
        <taxon>Viridiplantae</taxon>
        <taxon>Streptophyta</taxon>
        <taxon>Embryophyta</taxon>
        <taxon>Tracheophyta</taxon>
        <taxon>Spermatophyta</taxon>
        <taxon>Magnoliopsida</taxon>
        <taxon>eudicotyledons</taxon>
        <taxon>Gunneridae</taxon>
        <taxon>Pentapetalae</taxon>
        <taxon>asterids</taxon>
        <taxon>lamiids</taxon>
        <taxon>Lamiales</taxon>
        <taxon>Pedaliaceae</taxon>
        <taxon>Sesamum</taxon>
    </lineage>
</organism>
<sequence length="89" mass="9622">MPCGRIIVFGGSIAGLHSPSQLFLLDPSEDKPSWRTLNVPGQPPKFAWGHSTCIVGGTRVLVLGGHTGEEWILNELHELCLASRQDSDS</sequence>
<dbReference type="PANTHER" id="PTHR46175">
    <property type="entry name" value="BACTERIOOPSIN TRANSCRIPTIONAL ACTIVATOR"/>
    <property type="match status" value="1"/>
</dbReference>
<dbReference type="GO" id="GO:0005634">
    <property type="term" value="C:nucleus"/>
    <property type="evidence" value="ECO:0007669"/>
    <property type="project" value="UniProtKB-SubCell"/>
</dbReference>
<keyword evidence="6" id="KW-0539">Nucleus</keyword>
<protein>
    <submittedName>
        <fullName evidence="7">Adagio protein 3</fullName>
    </submittedName>
</protein>
<evidence type="ECO:0000313" key="7">
    <source>
        <dbReference type="EMBL" id="KAL0326834.1"/>
    </source>
</evidence>
<dbReference type="GO" id="GO:0007623">
    <property type="term" value="P:circadian rhythm"/>
    <property type="evidence" value="ECO:0007669"/>
    <property type="project" value="TreeGrafter"/>
</dbReference>
<evidence type="ECO:0000256" key="4">
    <source>
        <dbReference type="ARBA" id="ARBA00022737"/>
    </source>
</evidence>
<dbReference type="Gene3D" id="2.120.10.80">
    <property type="entry name" value="Kelch-type beta propeller"/>
    <property type="match status" value="1"/>
</dbReference>
<evidence type="ECO:0000256" key="5">
    <source>
        <dbReference type="ARBA" id="ARBA00023108"/>
    </source>
</evidence>
<proteinExistence type="predicted"/>
<keyword evidence="3" id="KW-0288">FMN</keyword>
<evidence type="ECO:0000256" key="1">
    <source>
        <dbReference type="ARBA" id="ARBA00004123"/>
    </source>
</evidence>
<keyword evidence="5" id="KW-0090">Biological rhythms</keyword>
<dbReference type="GO" id="GO:0005829">
    <property type="term" value="C:cytosol"/>
    <property type="evidence" value="ECO:0007669"/>
    <property type="project" value="TreeGrafter"/>
</dbReference>
<dbReference type="GO" id="GO:0009637">
    <property type="term" value="P:response to blue light"/>
    <property type="evidence" value="ECO:0007669"/>
    <property type="project" value="TreeGrafter"/>
</dbReference>
<dbReference type="GO" id="GO:0019005">
    <property type="term" value="C:SCF ubiquitin ligase complex"/>
    <property type="evidence" value="ECO:0007669"/>
    <property type="project" value="TreeGrafter"/>
</dbReference>
<dbReference type="SUPFAM" id="SSF50965">
    <property type="entry name" value="Galactose oxidase, central domain"/>
    <property type="match status" value="1"/>
</dbReference>